<dbReference type="EMBL" id="JABBWM010000125">
    <property type="protein sequence ID" value="KAG2088075.1"/>
    <property type="molecule type" value="Genomic_DNA"/>
</dbReference>
<keyword evidence="2" id="KW-0808">Transferase</keyword>
<dbReference type="AlphaFoldDB" id="A0A9P7ESR6"/>
<dbReference type="OrthoDB" id="346907at2759"/>
<reference evidence="2" key="1">
    <citation type="journal article" date="2020" name="New Phytol.">
        <title>Comparative genomics reveals dynamic genome evolution in host specialist ectomycorrhizal fungi.</title>
        <authorList>
            <person name="Lofgren L.A."/>
            <person name="Nguyen N.H."/>
            <person name="Vilgalys R."/>
            <person name="Ruytinx J."/>
            <person name="Liao H.L."/>
            <person name="Branco S."/>
            <person name="Kuo A."/>
            <person name="LaButti K."/>
            <person name="Lipzen A."/>
            <person name="Andreopoulos W."/>
            <person name="Pangilinan J."/>
            <person name="Riley R."/>
            <person name="Hundley H."/>
            <person name="Na H."/>
            <person name="Barry K."/>
            <person name="Grigoriev I.V."/>
            <person name="Stajich J.E."/>
            <person name="Kennedy P.G."/>
        </authorList>
    </citation>
    <scope>NUCLEOTIDE SEQUENCE</scope>
    <source>
        <strain evidence="2">FC423</strain>
    </source>
</reference>
<protein>
    <submittedName>
        <fullName evidence="2">Kinase-like domain-containing protein</fullName>
    </submittedName>
</protein>
<dbReference type="InterPro" id="IPR011009">
    <property type="entry name" value="Kinase-like_dom_sf"/>
</dbReference>
<dbReference type="Pfam" id="PF07714">
    <property type="entry name" value="PK_Tyr_Ser-Thr"/>
    <property type="match status" value="1"/>
</dbReference>
<dbReference type="GO" id="GO:0005524">
    <property type="term" value="F:ATP binding"/>
    <property type="evidence" value="ECO:0007669"/>
    <property type="project" value="InterPro"/>
</dbReference>
<dbReference type="GeneID" id="64706628"/>
<organism evidence="2 3">
    <name type="scientific">Suillus discolor</name>
    <dbReference type="NCBI Taxonomy" id="1912936"/>
    <lineage>
        <taxon>Eukaryota</taxon>
        <taxon>Fungi</taxon>
        <taxon>Dikarya</taxon>
        <taxon>Basidiomycota</taxon>
        <taxon>Agaricomycotina</taxon>
        <taxon>Agaricomycetes</taxon>
        <taxon>Agaricomycetidae</taxon>
        <taxon>Boletales</taxon>
        <taxon>Suillineae</taxon>
        <taxon>Suillaceae</taxon>
        <taxon>Suillus</taxon>
    </lineage>
</organism>
<evidence type="ECO:0000259" key="1">
    <source>
        <dbReference type="PROSITE" id="PS50011"/>
    </source>
</evidence>
<sequence>MSDGRLNLADFGLSMILSEAQNSTFSSCHPGNVQWMAPEMLAMPEQGEVAIPTKAADVYSYACIMLQVFCGGTPYLRLTQANHVVAARMAGTEPFRQFTDIEDVHKEYSLKCVSVRSRDRPVASAVVKQSNNNTMN</sequence>
<dbReference type="SUPFAM" id="SSF56112">
    <property type="entry name" value="Protein kinase-like (PK-like)"/>
    <property type="match status" value="1"/>
</dbReference>
<evidence type="ECO:0000313" key="2">
    <source>
        <dbReference type="EMBL" id="KAG2088075.1"/>
    </source>
</evidence>
<dbReference type="RefSeq" id="XP_041285437.1">
    <property type="nucleotide sequence ID" value="XM_041444369.1"/>
</dbReference>
<dbReference type="Proteomes" id="UP000823399">
    <property type="component" value="Unassembled WGS sequence"/>
</dbReference>
<dbReference type="PANTHER" id="PTHR44329:SF214">
    <property type="entry name" value="PROTEIN KINASE DOMAIN-CONTAINING PROTEIN"/>
    <property type="match status" value="1"/>
</dbReference>
<dbReference type="InterPro" id="IPR051681">
    <property type="entry name" value="Ser/Thr_Kinases-Pseudokinases"/>
</dbReference>
<evidence type="ECO:0000313" key="3">
    <source>
        <dbReference type="Proteomes" id="UP000823399"/>
    </source>
</evidence>
<dbReference type="PROSITE" id="PS50011">
    <property type="entry name" value="PROTEIN_KINASE_DOM"/>
    <property type="match status" value="1"/>
</dbReference>
<comment type="caution">
    <text evidence="2">The sequence shown here is derived from an EMBL/GenBank/DDBJ whole genome shotgun (WGS) entry which is preliminary data.</text>
</comment>
<keyword evidence="3" id="KW-1185">Reference proteome</keyword>
<proteinExistence type="predicted"/>
<dbReference type="InterPro" id="IPR001245">
    <property type="entry name" value="Ser-Thr/Tyr_kinase_cat_dom"/>
</dbReference>
<gene>
    <name evidence="2" type="ORF">F5147DRAFT_841351</name>
</gene>
<dbReference type="InterPro" id="IPR000719">
    <property type="entry name" value="Prot_kinase_dom"/>
</dbReference>
<dbReference type="GO" id="GO:0004674">
    <property type="term" value="F:protein serine/threonine kinase activity"/>
    <property type="evidence" value="ECO:0007669"/>
    <property type="project" value="TreeGrafter"/>
</dbReference>
<name>A0A9P7ESR6_9AGAM</name>
<accession>A0A9P7ESR6</accession>
<dbReference type="PANTHER" id="PTHR44329">
    <property type="entry name" value="SERINE/THREONINE-PROTEIN KINASE TNNI3K-RELATED"/>
    <property type="match status" value="1"/>
</dbReference>
<keyword evidence="2" id="KW-0418">Kinase</keyword>
<feature type="domain" description="Protein kinase" evidence="1">
    <location>
        <begin position="1"/>
        <end position="135"/>
    </location>
</feature>
<dbReference type="Gene3D" id="1.10.510.10">
    <property type="entry name" value="Transferase(Phosphotransferase) domain 1"/>
    <property type="match status" value="1"/>
</dbReference>